<evidence type="ECO:0000256" key="7">
    <source>
        <dbReference type="ARBA" id="ARBA00022989"/>
    </source>
</evidence>
<evidence type="ECO:0000313" key="13">
    <source>
        <dbReference type="Proteomes" id="UP000027361"/>
    </source>
</evidence>
<comment type="similarity">
    <text evidence="2">Belongs to the mitochondrial carrier (TC 2.A.29) family.</text>
</comment>
<dbReference type="GeneID" id="25262817"/>
<dbReference type="InParanoid" id="A0A066WE26"/>
<keyword evidence="8" id="KW-0496">Mitochondrion</keyword>
<dbReference type="STRING" id="1037660.A0A066WE26"/>
<dbReference type="InterPro" id="IPR045315">
    <property type="entry name" value="Mtm1-like"/>
</dbReference>
<evidence type="ECO:0000256" key="9">
    <source>
        <dbReference type="ARBA" id="ARBA00023136"/>
    </source>
</evidence>
<dbReference type="Proteomes" id="UP000027361">
    <property type="component" value="Unassembled WGS sequence"/>
</dbReference>
<reference evidence="12 13" key="1">
    <citation type="submission" date="2014-05" db="EMBL/GenBank/DDBJ databases">
        <title>Draft genome sequence of a rare smut relative, Tilletiaria anomala UBC 951.</title>
        <authorList>
            <consortium name="DOE Joint Genome Institute"/>
            <person name="Toome M."/>
            <person name="Kuo A."/>
            <person name="Henrissat B."/>
            <person name="Lipzen A."/>
            <person name="Tritt A."/>
            <person name="Yoshinaga Y."/>
            <person name="Zane M."/>
            <person name="Barry K."/>
            <person name="Grigoriev I.V."/>
            <person name="Spatafora J.W."/>
            <person name="Aimea M.C."/>
        </authorList>
    </citation>
    <scope>NUCLEOTIDE SEQUENCE [LARGE SCALE GENOMIC DNA]</scope>
    <source>
        <strain evidence="12 13">UBC 951</strain>
    </source>
</reference>
<sequence>MASAGANTAYNALAEAYWEEQRVHARELGHKREQQQPSSSSVKLQDEQQLTPTGRKPVSRSRKAIAACTGAITTSFLMTPFDVVKTRLQMQTPPETLFVPSQHLPPPTLSANAGTAGMSEKAFGKQRAVPALSASAVAASSSNPATCCQPTFFLDNAQKDSLACRYDPRLDRTTSSFQALAGSHAGVSGSSSTSVASASGRLTRQAATSSYQLYSSTSVPQHLPRNMKSASTCAFPDRAIAQRILQTAGPLAYLDVAATAPQATTGGADAKPSWSRLVSALQQGGHSRRAATSSSSSTSFTTPSTSTRLTGIRDGFVQVGRREGIKGLWRGLTPTLAMTIPSQVTYMTCYDFFRAFFLSLEKEERAAVRNRATYVAVGGANNSNLQGVTTHTLLASLAAGALSRALSATLVTPLELVRTRLQASSSLSSSNSLGATLTSLRAQVTRDGVTVLWRGLGSTLWRDVPFSAIYFTGYEAMKRALTGGGLGEGNAKGQREEFIVAFVSGATSGTVAAIATHPFDLIKTRLQASAGNSDTGNGTERVAQLQAQRPQRNASARTVAILRHIYTMEGMPGLFRGLSPRVAKVAPACGVMIASFEVVGRFLADL</sequence>
<comment type="subcellular location">
    <subcellularLocation>
        <location evidence="1">Mitochondrion inner membrane</location>
        <topology evidence="1">Multi-pass membrane protein</topology>
    </subcellularLocation>
</comment>
<dbReference type="FunCoup" id="A0A066WE26">
    <property type="interactions" value="313"/>
</dbReference>
<evidence type="ECO:0000256" key="6">
    <source>
        <dbReference type="ARBA" id="ARBA00022792"/>
    </source>
</evidence>
<dbReference type="PANTHER" id="PTHR45760">
    <property type="entry name" value="FI19922P1-RELATED"/>
    <property type="match status" value="1"/>
</dbReference>
<dbReference type="HOGENOM" id="CLU_015166_0_0_1"/>
<dbReference type="Gene3D" id="1.50.40.10">
    <property type="entry name" value="Mitochondrial carrier domain"/>
    <property type="match status" value="2"/>
</dbReference>
<feature type="repeat" description="Solcar" evidence="10">
    <location>
        <begin position="496"/>
        <end position="602"/>
    </location>
</feature>
<feature type="compositionally biased region" description="Basic and acidic residues" evidence="11">
    <location>
        <begin position="25"/>
        <end position="34"/>
    </location>
</feature>
<name>A0A066WE26_TILAU</name>
<keyword evidence="5" id="KW-0677">Repeat</keyword>
<organism evidence="12 13">
    <name type="scientific">Tilletiaria anomala (strain ATCC 24038 / CBS 436.72 / UBC 951)</name>
    <dbReference type="NCBI Taxonomy" id="1037660"/>
    <lineage>
        <taxon>Eukaryota</taxon>
        <taxon>Fungi</taxon>
        <taxon>Dikarya</taxon>
        <taxon>Basidiomycota</taxon>
        <taxon>Ustilaginomycotina</taxon>
        <taxon>Exobasidiomycetes</taxon>
        <taxon>Georgefischeriales</taxon>
        <taxon>Tilletiariaceae</taxon>
        <taxon>Tilletiaria</taxon>
    </lineage>
</organism>
<feature type="region of interest" description="Disordered" evidence="11">
    <location>
        <begin position="25"/>
        <end position="62"/>
    </location>
</feature>
<evidence type="ECO:0000256" key="11">
    <source>
        <dbReference type="SAM" id="MobiDB-lite"/>
    </source>
</evidence>
<evidence type="ECO:0000313" key="12">
    <source>
        <dbReference type="EMBL" id="KDN52207.1"/>
    </source>
</evidence>
<dbReference type="SUPFAM" id="SSF103506">
    <property type="entry name" value="Mitochondrial carrier"/>
    <property type="match status" value="1"/>
</dbReference>
<dbReference type="PRINTS" id="PR00926">
    <property type="entry name" value="MITOCARRIER"/>
</dbReference>
<keyword evidence="4 10" id="KW-0812">Transmembrane</keyword>
<dbReference type="Pfam" id="PF00153">
    <property type="entry name" value="Mito_carr"/>
    <property type="match status" value="4"/>
</dbReference>
<keyword evidence="13" id="KW-1185">Reference proteome</keyword>
<evidence type="ECO:0000256" key="1">
    <source>
        <dbReference type="ARBA" id="ARBA00004448"/>
    </source>
</evidence>
<evidence type="ECO:0000256" key="4">
    <source>
        <dbReference type="ARBA" id="ARBA00022692"/>
    </source>
</evidence>
<evidence type="ECO:0000256" key="10">
    <source>
        <dbReference type="PROSITE-ProRule" id="PRU00282"/>
    </source>
</evidence>
<gene>
    <name evidence="12" type="ORF">K437DRAFT_232559</name>
</gene>
<dbReference type="EMBL" id="JMSN01000012">
    <property type="protein sequence ID" value="KDN52207.1"/>
    <property type="molecule type" value="Genomic_DNA"/>
</dbReference>
<evidence type="ECO:0000256" key="5">
    <source>
        <dbReference type="ARBA" id="ARBA00022737"/>
    </source>
</evidence>
<dbReference type="InterPro" id="IPR002067">
    <property type="entry name" value="MCP"/>
</dbReference>
<keyword evidence="9 10" id="KW-0472">Membrane</keyword>
<dbReference type="OrthoDB" id="1747031at2759"/>
<dbReference type="PANTHER" id="PTHR45760:SF2">
    <property type="entry name" value="FI19922P1-RELATED"/>
    <property type="match status" value="1"/>
</dbReference>
<proteinExistence type="inferred from homology"/>
<dbReference type="AlphaFoldDB" id="A0A066WE26"/>
<feature type="region of interest" description="Disordered" evidence="11">
    <location>
        <begin position="285"/>
        <end position="306"/>
    </location>
</feature>
<feature type="compositionally biased region" description="Low complexity" evidence="11">
    <location>
        <begin position="292"/>
        <end position="306"/>
    </location>
</feature>
<feature type="repeat" description="Solcar" evidence="10">
    <location>
        <begin position="391"/>
        <end position="480"/>
    </location>
</feature>
<evidence type="ECO:0000256" key="8">
    <source>
        <dbReference type="ARBA" id="ARBA00023128"/>
    </source>
</evidence>
<dbReference type="PROSITE" id="PS50920">
    <property type="entry name" value="SOLCAR"/>
    <property type="match status" value="3"/>
</dbReference>
<keyword evidence="3" id="KW-0813">Transport</keyword>
<dbReference type="GO" id="GO:1990542">
    <property type="term" value="P:mitochondrial transmembrane transport"/>
    <property type="evidence" value="ECO:0007669"/>
    <property type="project" value="InterPro"/>
</dbReference>
<evidence type="ECO:0000256" key="2">
    <source>
        <dbReference type="ARBA" id="ARBA00006375"/>
    </source>
</evidence>
<comment type="caution">
    <text evidence="12">The sequence shown here is derived from an EMBL/GenBank/DDBJ whole genome shotgun (WGS) entry which is preliminary data.</text>
</comment>
<keyword evidence="6" id="KW-0999">Mitochondrion inner membrane</keyword>
<accession>A0A066WE26</accession>
<dbReference type="GO" id="GO:0005743">
    <property type="term" value="C:mitochondrial inner membrane"/>
    <property type="evidence" value="ECO:0007669"/>
    <property type="project" value="UniProtKB-SubCell"/>
</dbReference>
<dbReference type="InterPro" id="IPR023395">
    <property type="entry name" value="MCP_dom_sf"/>
</dbReference>
<keyword evidence="7" id="KW-1133">Transmembrane helix</keyword>
<dbReference type="InterPro" id="IPR018108">
    <property type="entry name" value="MCP_transmembrane"/>
</dbReference>
<protein>
    <submittedName>
        <fullName evidence="12">Mitochondrial carrier</fullName>
    </submittedName>
</protein>
<dbReference type="RefSeq" id="XP_013245064.1">
    <property type="nucleotide sequence ID" value="XM_013389610.1"/>
</dbReference>
<feature type="repeat" description="Solcar" evidence="10">
    <location>
        <begin position="279"/>
        <end position="356"/>
    </location>
</feature>
<evidence type="ECO:0000256" key="3">
    <source>
        <dbReference type="ARBA" id="ARBA00022448"/>
    </source>
</evidence>
<feature type="compositionally biased region" description="Polar residues" evidence="11">
    <location>
        <begin position="35"/>
        <end position="52"/>
    </location>
</feature>